<evidence type="ECO:0000313" key="1">
    <source>
        <dbReference type="Proteomes" id="UP000887574"/>
    </source>
</evidence>
<organism evidence="1 2">
    <name type="scientific">Ditylenchus dipsaci</name>
    <dbReference type="NCBI Taxonomy" id="166011"/>
    <lineage>
        <taxon>Eukaryota</taxon>
        <taxon>Metazoa</taxon>
        <taxon>Ecdysozoa</taxon>
        <taxon>Nematoda</taxon>
        <taxon>Chromadorea</taxon>
        <taxon>Rhabditida</taxon>
        <taxon>Tylenchina</taxon>
        <taxon>Tylenchomorpha</taxon>
        <taxon>Sphaerularioidea</taxon>
        <taxon>Anguinidae</taxon>
        <taxon>Anguininae</taxon>
        <taxon>Ditylenchus</taxon>
    </lineage>
</organism>
<name>A0A915EHB1_9BILA</name>
<proteinExistence type="predicted"/>
<dbReference type="Proteomes" id="UP000887574">
    <property type="component" value="Unplaced"/>
</dbReference>
<dbReference type="WBParaSite" id="jg5893">
    <property type="protein sequence ID" value="jg5893"/>
    <property type="gene ID" value="jg5893"/>
</dbReference>
<accession>A0A915EHB1</accession>
<evidence type="ECO:0000313" key="2">
    <source>
        <dbReference type="WBParaSite" id="jg5893"/>
    </source>
</evidence>
<keyword evidence="1" id="KW-1185">Reference proteome</keyword>
<dbReference type="AlphaFoldDB" id="A0A915EHB1"/>
<protein>
    <submittedName>
        <fullName evidence="2">F-box domain-containing protein</fullName>
    </submittedName>
</protein>
<sequence length="209" mass="24517">MSTLCPNSSAEVLFEVLCFLKRSELDYLALTSKFLSQFTTKHFSTFPINSLDNLYIYKNDDSHELRFCSCNSKLSCNCSLAQLQNYNKSGKWIVRFVCVLLRTHPYQDIYEWKKALNSISPLWRGSRCVIHEDRQSVAGLDFHLFPAFYNCALIKFQRFDNYRRGVNLVTFLENIPKRRQNKLRVQIRGMTAWDRLAELIFKAKQVSDS</sequence>
<reference evidence="2" key="1">
    <citation type="submission" date="2022-11" db="UniProtKB">
        <authorList>
            <consortium name="WormBaseParasite"/>
        </authorList>
    </citation>
    <scope>IDENTIFICATION</scope>
</reference>